<dbReference type="Proteomes" id="UP001333110">
    <property type="component" value="Unassembled WGS sequence"/>
</dbReference>
<dbReference type="PANTHER" id="PTHR33395">
    <property type="entry name" value="TRANSCRIPTASE, PUTATIVE-RELATED-RELATED"/>
    <property type="match status" value="1"/>
</dbReference>
<evidence type="ECO:0000313" key="2">
    <source>
        <dbReference type="Proteomes" id="UP001333110"/>
    </source>
</evidence>
<proteinExistence type="predicted"/>
<dbReference type="GO" id="GO:0007508">
    <property type="term" value="P:larval heart development"/>
    <property type="evidence" value="ECO:0007669"/>
    <property type="project" value="TreeGrafter"/>
</dbReference>
<dbReference type="GO" id="GO:0061343">
    <property type="term" value="P:cell adhesion involved in heart morphogenesis"/>
    <property type="evidence" value="ECO:0007669"/>
    <property type="project" value="TreeGrafter"/>
</dbReference>
<reference evidence="1 2" key="1">
    <citation type="journal article" date="2023" name="J. Hered.">
        <title>Chromosome-level genome of the wood stork (Mycteria americana) provides insight into avian chromosome evolution.</title>
        <authorList>
            <person name="Flamio R. Jr."/>
            <person name="Ramstad K.M."/>
        </authorList>
    </citation>
    <scope>NUCLEOTIDE SEQUENCE [LARGE SCALE GENOMIC DNA]</scope>
    <source>
        <strain evidence="1">JAX WOST 10</strain>
    </source>
</reference>
<comment type="caution">
    <text evidence="1">The sequence shown here is derived from an EMBL/GenBank/DDBJ whole genome shotgun (WGS) entry which is preliminary data.</text>
</comment>
<accession>A0AAN7NAW1</accession>
<organism evidence="1 2">
    <name type="scientific">Mycteria americana</name>
    <name type="common">Wood stork</name>
    <dbReference type="NCBI Taxonomy" id="33587"/>
    <lineage>
        <taxon>Eukaryota</taxon>
        <taxon>Metazoa</taxon>
        <taxon>Chordata</taxon>
        <taxon>Craniata</taxon>
        <taxon>Vertebrata</taxon>
        <taxon>Euteleostomi</taxon>
        <taxon>Archelosauria</taxon>
        <taxon>Archosauria</taxon>
        <taxon>Dinosauria</taxon>
        <taxon>Saurischia</taxon>
        <taxon>Theropoda</taxon>
        <taxon>Coelurosauria</taxon>
        <taxon>Aves</taxon>
        <taxon>Neognathae</taxon>
        <taxon>Neoaves</taxon>
        <taxon>Aequornithes</taxon>
        <taxon>Ciconiiformes</taxon>
        <taxon>Ciconiidae</taxon>
        <taxon>Mycteria</taxon>
    </lineage>
</organism>
<sequence length="290" mass="33455">MGEENRKSKSENTRYLVKGLFNAKGDKKKEEAINKNIQRHKPDGQTIREAENQTRTQELSIPMCKKSGKEGRRPAWLSKDLLVKLKCKKEMHRQWKQGHVSWEEYRDSAWMCRDGIRKAKAQLELNLARDVKNNKKGFYRYIGQKRKIKENVHTHTRAKPLLIIFEKSWQSGEVPSDWKKENITPIFLKREDPGNYRPVSLTSVPVKIMEQVLLEDMLTHMGTANTDATKGKSCLTNIVAFYNGVTASVDKGRAMDVIYLDFCKALTLSPTTVLLLNWRDMGLMDELLDG</sequence>
<dbReference type="EMBL" id="JAUNZN010000033">
    <property type="protein sequence ID" value="KAK4806903.1"/>
    <property type="molecule type" value="Genomic_DNA"/>
</dbReference>
<dbReference type="GO" id="GO:0031012">
    <property type="term" value="C:extracellular matrix"/>
    <property type="evidence" value="ECO:0007669"/>
    <property type="project" value="TreeGrafter"/>
</dbReference>
<evidence type="ECO:0008006" key="3">
    <source>
        <dbReference type="Google" id="ProtNLM"/>
    </source>
</evidence>
<evidence type="ECO:0000313" key="1">
    <source>
        <dbReference type="EMBL" id="KAK4806903.1"/>
    </source>
</evidence>
<name>A0AAN7NAW1_MYCAM</name>
<dbReference type="PANTHER" id="PTHR33395:SF22">
    <property type="entry name" value="REVERSE TRANSCRIPTASE DOMAIN-CONTAINING PROTEIN"/>
    <property type="match status" value="1"/>
</dbReference>
<gene>
    <name evidence="1" type="ORF">QYF61_012624</name>
</gene>
<dbReference type="AlphaFoldDB" id="A0AAN7NAW1"/>
<protein>
    <recommendedName>
        <fullName evidence="3">Rna-directed dna polymerase from mobile element jockey-like</fullName>
    </recommendedName>
</protein>
<keyword evidence="2" id="KW-1185">Reference proteome</keyword>